<keyword evidence="3" id="KW-1185">Reference proteome</keyword>
<feature type="region of interest" description="Disordered" evidence="1">
    <location>
        <begin position="1"/>
        <end position="59"/>
    </location>
</feature>
<protein>
    <submittedName>
        <fullName evidence="2">Uncharacterized protein</fullName>
    </submittedName>
</protein>
<organism evidence="2 3">
    <name type="scientific">Trametes cubensis</name>
    <dbReference type="NCBI Taxonomy" id="1111947"/>
    <lineage>
        <taxon>Eukaryota</taxon>
        <taxon>Fungi</taxon>
        <taxon>Dikarya</taxon>
        <taxon>Basidiomycota</taxon>
        <taxon>Agaricomycotina</taxon>
        <taxon>Agaricomycetes</taxon>
        <taxon>Polyporales</taxon>
        <taxon>Polyporaceae</taxon>
        <taxon>Trametes</taxon>
    </lineage>
</organism>
<feature type="compositionally biased region" description="Basic residues" evidence="1">
    <location>
        <begin position="29"/>
        <end position="40"/>
    </location>
</feature>
<reference evidence="2" key="1">
    <citation type="submission" date="2022-11" db="EMBL/GenBank/DDBJ databases">
        <title>Genome Sequence of Cubamyces cubensis.</title>
        <authorList>
            <person name="Buettner E."/>
        </authorList>
    </citation>
    <scope>NUCLEOTIDE SEQUENCE</scope>
    <source>
        <strain evidence="2">MPL-01</strain>
    </source>
</reference>
<comment type="caution">
    <text evidence="2">The sequence shown here is derived from an EMBL/GenBank/DDBJ whole genome shotgun (WGS) entry which is preliminary data.</text>
</comment>
<dbReference type="AlphaFoldDB" id="A0AAD7TUN9"/>
<evidence type="ECO:0000313" key="2">
    <source>
        <dbReference type="EMBL" id="KAJ8482902.1"/>
    </source>
</evidence>
<accession>A0AAD7TUN9</accession>
<sequence>MSLPRSQSVPHVSSLKITTDLGQSSTHNGTRRPKLPRHRSAVAVSGTQPFASLYTPRSEREDPFSLGGFFPANLGAFENSPVEQEWDWLHPDTAANDDYDSPVRSGLVSPISEDDEWDIPTPCSALDDAGDALARDAIKREDKLGILTLADKLSLPPHGDELYVEDDRLLSPYTQTGDPLADEAVYDALRALRTAHSRPHGSAVKGEKGMMHELFSPEKETDDKMKVEARGWEALVSWGVSRVVDYISPV</sequence>
<proteinExistence type="predicted"/>
<name>A0AAD7TUN9_9APHY</name>
<gene>
    <name evidence="2" type="ORF">ONZ51_g5039</name>
</gene>
<dbReference type="Proteomes" id="UP001215151">
    <property type="component" value="Unassembled WGS sequence"/>
</dbReference>
<evidence type="ECO:0000256" key="1">
    <source>
        <dbReference type="SAM" id="MobiDB-lite"/>
    </source>
</evidence>
<dbReference type="EMBL" id="JAPEVG010000104">
    <property type="protein sequence ID" value="KAJ8482902.1"/>
    <property type="molecule type" value="Genomic_DNA"/>
</dbReference>
<feature type="compositionally biased region" description="Polar residues" evidence="1">
    <location>
        <begin position="1"/>
        <end position="28"/>
    </location>
</feature>
<evidence type="ECO:0000313" key="3">
    <source>
        <dbReference type="Proteomes" id="UP001215151"/>
    </source>
</evidence>